<dbReference type="InterPro" id="IPR011251">
    <property type="entry name" value="Luciferase-like_dom"/>
</dbReference>
<dbReference type="Pfam" id="PF00296">
    <property type="entry name" value="Bac_luciferase"/>
    <property type="match status" value="1"/>
</dbReference>
<dbReference type="GO" id="GO:0016705">
    <property type="term" value="F:oxidoreductase activity, acting on paired donors, with incorporation or reduction of molecular oxygen"/>
    <property type="evidence" value="ECO:0007669"/>
    <property type="project" value="InterPro"/>
</dbReference>
<protein>
    <submittedName>
        <fullName evidence="3">Alkanesulfonate monooxygenase SsuD/methylene tetrahydromethanopterin reductase-like flavin-dependent oxidoreductase (Luciferase family)</fullName>
    </submittedName>
</protein>
<accession>A0A542DSY9</accession>
<evidence type="ECO:0000313" key="3">
    <source>
        <dbReference type="EMBL" id="TQJ06124.1"/>
    </source>
</evidence>
<comment type="caution">
    <text evidence="3">The sequence shown here is derived from an EMBL/GenBank/DDBJ whole genome shotgun (WGS) entry which is preliminary data.</text>
</comment>
<dbReference type="PANTHER" id="PTHR43244:SF1">
    <property type="entry name" value="5,10-METHYLENETETRAHYDROMETHANOPTERIN REDUCTASE"/>
    <property type="match status" value="1"/>
</dbReference>
<evidence type="ECO:0000259" key="2">
    <source>
        <dbReference type="Pfam" id="PF00296"/>
    </source>
</evidence>
<name>A0A542DSY9_9ACTN</name>
<dbReference type="InterPro" id="IPR050564">
    <property type="entry name" value="F420-G6PD/mer"/>
</dbReference>
<keyword evidence="1" id="KW-0560">Oxidoreductase</keyword>
<evidence type="ECO:0000256" key="1">
    <source>
        <dbReference type="ARBA" id="ARBA00023002"/>
    </source>
</evidence>
<evidence type="ECO:0000313" key="4">
    <source>
        <dbReference type="Proteomes" id="UP000316298"/>
    </source>
</evidence>
<dbReference type="AlphaFoldDB" id="A0A542DSY9"/>
<dbReference type="InterPro" id="IPR036661">
    <property type="entry name" value="Luciferase-like_sf"/>
</dbReference>
<keyword evidence="3" id="KW-0503">Monooxygenase</keyword>
<dbReference type="Gene3D" id="3.20.20.30">
    <property type="entry name" value="Luciferase-like domain"/>
    <property type="match status" value="1"/>
</dbReference>
<reference evidence="3 4" key="1">
    <citation type="submission" date="2019-06" db="EMBL/GenBank/DDBJ databases">
        <title>Sequencing the genomes of 1000 actinobacteria strains.</title>
        <authorList>
            <person name="Klenk H.-P."/>
        </authorList>
    </citation>
    <scope>NUCLEOTIDE SEQUENCE [LARGE SCALE GENOMIC DNA]</scope>
    <source>
        <strain evidence="3 4">DSM 17305</strain>
    </source>
</reference>
<sequence>MNVNAELGVLLPTTQAQLSPGDDPRQAVRIAVEAEELGYDSVWANDSLLTPRVEALSALTTAAALTERVTVGTATLIPVTRRPVNAAHSLASLDLLSGGRLVVGVGAGFPGRFGVPLHQWSEVPWERRFARLDETVALWRQLWTADGPVTFHGELLHLDDVPPTIRPHTDGGPPIWLGGTTPKALERVARMYDGWLPYPPSADDYATGLKAIQNPVTPALFVTVAITDTLAEGEERLTNYARTNYGMPLEDLRRIQAVIAGPRAYVEEYLQTYVDAGARHLVCRLAANGLADYRQQLKLLAG</sequence>
<dbReference type="GO" id="GO:0004497">
    <property type="term" value="F:monooxygenase activity"/>
    <property type="evidence" value="ECO:0007669"/>
    <property type="project" value="UniProtKB-KW"/>
</dbReference>
<dbReference type="PANTHER" id="PTHR43244">
    <property type="match status" value="1"/>
</dbReference>
<dbReference type="OrthoDB" id="3813791at2"/>
<dbReference type="Proteomes" id="UP000316298">
    <property type="component" value="Unassembled WGS sequence"/>
</dbReference>
<organism evidence="3 4">
    <name type="scientific">Kribbella jejuensis</name>
    <dbReference type="NCBI Taxonomy" id="236068"/>
    <lineage>
        <taxon>Bacteria</taxon>
        <taxon>Bacillati</taxon>
        <taxon>Actinomycetota</taxon>
        <taxon>Actinomycetes</taxon>
        <taxon>Propionibacteriales</taxon>
        <taxon>Kribbellaceae</taxon>
        <taxon>Kribbella</taxon>
    </lineage>
</organism>
<keyword evidence="4" id="KW-1185">Reference proteome</keyword>
<feature type="domain" description="Luciferase-like" evidence="2">
    <location>
        <begin position="6"/>
        <end position="240"/>
    </location>
</feature>
<proteinExistence type="predicted"/>
<gene>
    <name evidence="3" type="ORF">FB475_5777</name>
</gene>
<dbReference type="RefSeq" id="WP_141860185.1">
    <property type="nucleotide sequence ID" value="NZ_BAAAKA010000009.1"/>
</dbReference>
<dbReference type="EMBL" id="VFMM01000003">
    <property type="protein sequence ID" value="TQJ06124.1"/>
    <property type="molecule type" value="Genomic_DNA"/>
</dbReference>
<dbReference type="SUPFAM" id="SSF51679">
    <property type="entry name" value="Bacterial luciferase-like"/>
    <property type="match status" value="1"/>
</dbReference>